<evidence type="ECO:0000313" key="14">
    <source>
        <dbReference type="EMBL" id="KAF6480673.1"/>
    </source>
</evidence>
<dbReference type="GO" id="GO:0007200">
    <property type="term" value="P:phospholipase C-activating G protein-coupled receptor signaling pathway"/>
    <property type="evidence" value="ECO:0007669"/>
    <property type="project" value="TreeGrafter"/>
</dbReference>
<dbReference type="GO" id="GO:0005886">
    <property type="term" value="C:plasma membrane"/>
    <property type="evidence" value="ECO:0007669"/>
    <property type="project" value="UniProtKB-SubCell"/>
</dbReference>
<evidence type="ECO:0000256" key="1">
    <source>
        <dbReference type="ARBA" id="ARBA00004651"/>
    </source>
</evidence>
<comment type="caution">
    <text evidence="14">The sequence shown here is derived from an EMBL/GenBank/DDBJ whole genome shotgun (WGS) entry which is preliminary data.</text>
</comment>
<dbReference type="PRINTS" id="PR00237">
    <property type="entry name" value="GPCRRHODOPSN"/>
</dbReference>
<comment type="subcellular location">
    <subcellularLocation>
        <location evidence="1">Cell membrane</location>
        <topology evidence="1">Multi-pass membrane protein</topology>
    </subcellularLocation>
</comment>
<keyword evidence="15" id="KW-1185">Reference proteome</keyword>
<evidence type="ECO:0000256" key="4">
    <source>
        <dbReference type="ARBA" id="ARBA00022989"/>
    </source>
</evidence>
<evidence type="ECO:0000256" key="2">
    <source>
        <dbReference type="ARBA" id="ARBA00022475"/>
    </source>
</evidence>
<protein>
    <recommendedName>
        <fullName evidence="13">G-protein coupled receptors family 1 profile domain-containing protein</fullName>
    </recommendedName>
</protein>
<evidence type="ECO:0000256" key="11">
    <source>
        <dbReference type="ARBA" id="ARBA00025736"/>
    </source>
</evidence>
<keyword evidence="3 12" id="KW-0812">Transmembrane</keyword>
<feature type="transmembrane region" description="Helical" evidence="12">
    <location>
        <begin position="88"/>
        <end position="108"/>
    </location>
</feature>
<dbReference type="PANTHER" id="PTHR24225:SF0">
    <property type="entry name" value="N-FORMYL PEPTIDE RECEPTOR 2"/>
    <property type="match status" value="1"/>
</dbReference>
<evidence type="ECO:0000256" key="9">
    <source>
        <dbReference type="ARBA" id="ARBA00023180"/>
    </source>
</evidence>
<feature type="transmembrane region" description="Helical" evidence="12">
    <location>
        <begin position="6"/>
        <end position="31"/>
    </location>
</feature>
<evidence type="ECO:0000256" key="12">
    <source>
        <dbReference type="SAM" id="Phobius"/>
    </source>
</evidence>
<keyword evidence="2" id="KW-1003">Cell membrane</keyword>
<reference evidence="14 15" key="1">
    <citation type="journal article" date="2020" name="Nature">
        <title>Six reference-quality genomes reveal evolution of bat adaptations.</title>
        <authorList>
            <person name="Jebb D."/>
            <person name="Huang Z."/>
            <person name="Pippel M."/>
            <person name="Hughes G.M."/>
            <person name="Lavrichenko K."/>
            <person name="Devanna P."/>
            <person name="Winkler S."/>
            <person name="Jermiin L.S."/>
            <person name="Skirmuntt E.C."/>
            <person name="Katzourakis A."/>
            <person name="Burkitt-Gray L."/>
            <person name="Ray D.A."/>
            <person name="Sullivan K.A.M."/>
            <person name="Roscito J.G."/>
            <person name="Kirilenko B.M."/>
            <person name="Davalos L.M."/>
            <person name="Corthals A.P."/>
            <person name="Power M.L."/>
            <person name="Jones G."/>
            <person name="Ransome R.D."/>
            <person name="Dechmann D.K.N."/>
            <person name="Locatelli A.G."/>
            <person name="Puechmaille S.J."/>
            <person name="Fedrigo O."/>
            <person name="Jarvis E.D."/>
            <person name="Hiller M."/>
            <person name="Vernes S.C."/>
            <person name="Myers E.W."/>
            <person name="Teeling E.C."/>
        </authorList>
    </citation>
    <scope>NUCLEOTIDE SEQUENCE [LARGE SCALE GENOMIC DNA]</scope>
    <source>
        <strain evidence="14">MMolMol1</strain>
        <tissue evidence="14">Muscle</tissue>
    </source>
</reference>
<name>A0A7J8I7X3_MOLMO</name>
<dbReference type="PANTHER" id="PTHR24225">
    <property type="entry name" value="CHEMOTACTIC RECEPTOR"/>
    <property type="match status" value="1"/>
</dbReference>
<feature type="transmembrane region" description="Helical" evidence="12">
    <location>
        <begin position="52"/>
        <end position="76"/>
    </location>
</feature>
<evidence type="ECO:0000256" key="5">
    <source>
        <dbReference type="ARBA" id="ARBA00023040"/>
    </source>
</evidence>
<feature type="domain" description="G-protein coupled receptors family 1 profile" evidence="13">
    <location>
        <begin position="1"/>
        <end position="122"/>
    </location>
</feature>
<dbReference type="GO" id="GO:0004982">
    <property type="term" value="F:N-formyl peptide receptor activity"/>
    <property type="evidence" value="ECO:0007669"/>
    <property type="project" value="TreeGrafter"/>
</dbReference>
<evidence type="ECO:0000256" key="6">
    <source>
        <dbReference type="ARBA" id="ARBA00023136"/>
    </source>
</evidence>
<comment type="similarity">
    <text evidence="11">Belongs to the chemokine-like receptor (CMKLR) family.</text>
</comment>
<evidence type="ECO:0000313" key="15">
    <source>
        <dbReference type="Proteomes" id="UP000550707"/>
    </source>
</evidence>
<evidence type="ECO:0000256" key="10">
    <source>
        <dbReference type="ARBA" id="ARBA00023224"/>
    </source>
</evidence>
<dbReference type="PROSITE" id="PS50262">
    <property type="entry name" value="G_PROTEIN_RECEP_F1_2"/>
    <property type="match status" value="1"/>
</dbReference>
<keyword evidence="6 12" id="KW-0472">Membrane</keyword>
<dbReference type="InterPro" id="IPR000276">
    <property type="entry name" value="GPCR_Rhodpsn"/>
</dbReference>
<keyword evidence="10" id="KW-0807">Transducer</keyword>
<evidence type="ECO:0000256" key="8">
    <source>
        <dbReference type="ARBA" id="ARBA00023170"/>
    </source>
</evidence>
<dbReference type="GO" id="GO:0004875">
    <property type="term" value="F:complement receptor activity"/>
    <property type="evidence" value="ECO:0007669"/>
    <property type="project" value="TreeGrafter"/>
</dbReference>
<dbReference type="SUPFAM" id="SSF81321">
    <property type="entry name" value="Family A G protein-coupled receptor-like"/>
    <property type="match status" value="1"/>
</dbReference>
<gene>
    <name evidence="14" type="ORF">HJG59_010539</name>
</gene>
<keyword evidence="4 12" id="KW-1133">Transmembrane helix</keyword>
<evidence type="ECO:0000256" key="3">
    <source>
        <dbReference type="ARBA" id="ARBA00022692"/>
    </source>
</evidence>
<evidence type="ECO:0000256" key="7">
    <source>
        <dbReference type="ARBA" id="ARBA00023157"/>
    </source>
</evidence>
<keyword evidence="9" id="KW-0325">Glycoprotein</keyword>
<dbReference type="Pfam" id="PF00001">
    <property type="entry name" value="7tm_1"/>
    <property type="match status" value="1"/>
</dbReference>
<evidence type="ECO:0000259" key="13">
    <source>
        <dbReference type="PROSITE" id="PS50262"/>
    </source>
</evidence>
<accession>A0A7J8I7X3</accession>
<dbReference type="InterPro" id="IPR017452">
    <property type="entry name" value="GPCR_Rhodpsn_7TM"/>
</dbReference>
<dbReference type="GO" id="GO:0007204">
    <property type="term" value="P:positive regulation of cytosolic calcium ion concentration"/>
    <property type="evidence" value="ECO:0007669"/>
    <property type="project" value="TreeGrafter"/>
</dbReference>
<dbReference type="EMBL" id="JACASF010000004">
    <property type="protein sequence ID" value="KAF6480673.1"/>
    <property type="molecule type" value="Genomic_DNA"/>
</dbReference>
<dbReference type="InParanoid" id="A0A7J8I7X3"/>
<dbReference type="AlphaFoldDB" id="A0A7J8I7X3"/>
<dbReference type="InterPro" id="IPR000826">
    <property type="entry name" value="Formyl_rcpt-rel"/>
</dbReference>
<keyword evidence="8" id="KW-0675">Receptor</keyword>
<dbReference type="Gene3D" id="1.20.1070.10">
    <property type="entry name" value="Rhodopsin 7-helix transmembrane proteins"/>
    <property type="match status" value="1"/>
</dbReference>
<keyword evidence="7" id="KW-1015">Disulfide bond</keyword>
<keyword evidence="5" id="KW-0297">G-protein coupled receptor</keyword>
<dbReference type="GO" id="GO:0006954">
    <property type="term" value="P:inflammatory response"/>
    <property type="evidence" value="ECO:0007669"/>
    <property type="project" value="TreeGrafter"/>
</dbReference>
<proteinExistence type="inferred from homology"/>
<dbReference type="Proteomes" id="UP000550707">
    <property type="component" value="Unassembled WGS sequence"/>
</dbReference>
<sequence length="122" mass="13978">MPHTVNMVWCLNLAMADFIISLSLPLQLMLVALHYHRPFGQWLWKLNSTTSIVNFLASVLLLTFISMNHCVVTWPIQSRNYHTQAKVALGALEAWLLAISFYVPYLIFKETIIVGHQLLPPM</sequence>
<organism evidence="14 15">
    <name type="scientific">Molossus molossus</name>
    <name type="common">Pallas' mastiff bat</name>
    <name type="synonym">Vespertilio molossus</name>
    <dbReference type="NCBI Taxonomy" id="27622"/>
    <lineage>
        <taxon>Eukaryota</taxon>
        <taxon>Metazoa</taxon>
        <taxon>Chordata</taxon>
        <taxon>Craniata</taxon>
        <taxon>Vertebrata</taxon>
        <taxon>Euteleostomi</taxon>
        <taxon>Mammalia</taxon>
        <taxon>Eutheria</taxon>
        <taxon>Laurasiatheria</taxon>
        <taxon>Chiroptera</taxon>
        <taxon>Yangochiroptera</taxon>
        <taxon>Molossidae</taxon>
        <taxon>Molossus</taxon>
    </lineage>
</organism>